<dbReference type="Proteomes" id="UP000298663">
    <property type="component" value="Unassembled WGS sequence"/>
</dbReference>
<keyword evidence="3" id="KW-1185">Reference proteome</keyword>
<reference evidence="2 3" key="1">
    <citation type="journal article" date="2015" name="Genome Biol.">
        <title>Comparative genomics of Steinernema reveals deeply conserved gene regulatory networks.</title>
        <authorList>
            <person name="Dillman A.R."/>
            <person name="Macchietto M."/>
            <person name="Porter C.F."/>
            <person name="Rogers A."/>
            <person name="Williams B."/>
            <person name="Antoshechkin I."/>
            <person name="Lee M.M."/>
            <person name="Goodwin Z."/>
            <person name="Lu X."/>
            <person name="Lewis E.E."/>
            <person name="Goodrich-Blair H."/>
            <person name="Stock S.P."/>
            <person name="Adams B.J."/>
            <person name="Sternberg P.W."/>
            <person name="Mortazavi A."/>
        </authorList>
    </citation>
    <scope>NUCLEOTIDE SEQUENCE [LARGE SCALE GENOMIC DNA]</scope>
    <source>
        <strain evidence="2 3">ALL</strain>
    </source>
</reference>
<sequence length="315" mass="35643">MSPNNNANKVPAPGKKLEELPLGTILGNGLFKLMELAQSHPLLGLTYNAINQAGEGFIIKMDDEKRLLSFVRSEAGFLQTAMKTNAHEFFVEIVHSAKWMSMIYFVTKFRPGPSLQDCLCSMKEGKFSAGTAIRVAFWILKGLEATHSLSYLMRRIDPNVIKFDVAERKIYFSDLSSTRLDPLKINIKAPVRWAGANLYGPLAHHTGGSIAARHDLESLLYFLVDMTIGKLPWEGTPPDMMGSVKRQSVTDQSLFAECPSQYAAMYTYISCLADADKIDYDKIYKRMEEAWKQQGVKKIDEPYDWEKHMKKIDEE</sequence>
<accession>A0A4U5MKM5</accession>
<dbReference type="InterPro" id="IPR011009">
    <property type="entry name" value="Kinase-like_dom_sf"/>
</dbReference>
<dbReference type="PROSITE" id="PS50011">
    <property type="entry name" value="PROTEIN_KINASE_DOM"/>
    <property type="match status" value="1"/>
</dbReference>
<dbReference type="Gene3D" id="1.10.510.10">
    <property type="entry name" value="Transferase(Phosphotransferase) domain 1"/>
    <property type="match status" value="1"/>
</dbReference>
<dbReference type="GO" id="GO:0005524">
    <property type="term" value="F:ATP binding"/>
    <property type="evidence" value="ECO:0007669"/>
    <property type="project" value="InterPro"/>
</dbReference>
<feature type="domain" description="Protein kinase" evidence="1">
    <location>
        <begin position="20"/>
        <end position="315"/>
    </location>
</feature>
<name>A0A4U5MKM5_STECR</name>
<dbReference type="OrthoDB" id="5780789at2759"/>
<dbReference type="PANTHER" id="PTHR11909">
    <property type="entry name" value="CASEIN KINASE-RELATED"/>
    <property type="match status" value="1"/>
</dbReference>
<dbReference type="EMBL" id="AZBU02000007">
    <property type="protein sequence ID" value="TKR69951.1"/>
    <property type="molecule type" value="Genomic_DNA"/>
</dbReference>
<dbReference type="AlphaFoldDB" id="A0A4U5MKM5"/>
<comment type="caution">
    <text evidence="2">The sequence shown here is derived from an EMBL/GenBank/DDBJ whole genome shotgun (WGS) entry which is preliminary data.</text>
</comment>
<gene>
    <name evidence="2" type="ORF">L596_022034</name>
</gene>
<dbReference type="InterPro" id="IPR000719">
    <property type="entry name" value="Prot_kinase_dom"/>
</dbReference>
<evidence type="ECO:0000259" key="1">
    <source>
        <dbReference type="PROSITE" id="PS50011"/>
    </source>
</evidence>
<protein>
    <recommendedName>
        <fullName evidence="1">Protein kinase domain-containing protein</fullName>
    </recommendedName>
</protein>
<dbReference type="STRING" id="34508.A0A4U5MKM5"/>
<proteinExistence type="predicted"/>
<reference evidence="2 3" key="2">
    <citation type="journal article" date="2019" name="G3 (Bethesda)">
        <title>Hybrid Assembly of the Genome of the Entomopathogenic Nematode Steinernema carpocapsae Identifies the X-Chromosome.</title>
        <authorList>
            <person name="Serra L."/>
            <person name="Macchietto M."/>
            <person name="Macias-Munoz A."/>
            <person name="McGill C.J."/>
            <person name="Rodriguez I.M."/>
            <person name="Rodriguez B."/>
            <person name="Murad R."/>
            <person name="Mortazavi A."/>
        </authorList>
    </citation>
    <scope>NUCLEOTIDE SEQUENCE [LARGE SCALE GENOMIC DNA]</scope>
    <source>
        <strain evidence="2 3">ALL</strain>
    </source>
</reference>
<organism evidence="2 3">
    <name type="scientific">Steinernema carpocapsae</name>
    <name type="common">Entomopathogenic nematode</name>
    <dbReference type="NCBI Taxonomy" id="34508"/>
    <lineage>
        <taxon>Eukaryota</taxon>
        <taxon>Metazoa</taxon>
        <taxon>Ecdysozoa</taxon>
        <taxon>Nematoda</taxon>
        <taxon>Chromadorea</taxon>
        <taxon>Rhabditida</taxon>
        <taxon>Tylenchina</taxon>
        <taxon>Panagrolaimomorpha</taxon>
        <taxon>Strongyloidoidea</taxon>
        <taxon>Steinernematidae</taxon>
        <taxon>Steinernema</taxon>
    </lineage>
</organism>
<dbReference type="GO" id="GO:0004672">
    <property type="term" value="F:protein kinase activity"/>
    <property type="evidence" value="ECO:0007669"/>
    <property type="project" value="InterPro"/>
</dbReference>
<dbReference type="SUPFAM" id="SSF56112">
    <property type="entry name" value="Protein kinase-like (PK-like)"/>
    <property type="match status" value="1"/>
</dbReference>
<evidence type="ECO:0000313" key="3">
    <source>
        <dbReference type="Proteomes" id="UP000298663"/>
    </source>
</evidence>
<dbReference type="InterPro" id="IPR050235">
    <property type="entry name" value="CK1_Ser-Thr_kinase"/>
</dbReference>
<evidence type="ECO:0000313" key="2">
    <source>
        <dbReference type="EMBL" id="TKR69951.1"/>
    </source>
</evidence>